<evidence type="ECO:0000313" key="3">
    <source>
        <dbReference type="Proteomes" id="UP001595647"/>
    </source>
</evidence>
<proteinExistence type="predicted"/>
<reference evidence="3" key="1">
    <citation type="journal article" date="2019" name="Int. J. Syst. Evol. Microbiol.">
        <title>The Global Catalogue of Microorganisms (GCM) 10K type strain sequencing project: providing services to taxonomists for standard genome sequencing and annotation.</title>
        <authorList>
            <consortium name="The Broad Institute Genomics Platform"/>
            <consortium name="The Broad Institute Genome Sequencing Center for Infectious Disease"/>
            <person name="Wu L."/>
            <person name="Ma J."/>
        </authorList>
    </citation>
    <scope>NUCLEOTIDE SEQUENCE [LARGE SCALE GENOMIC DNA]</scope>
    <source>
        <strain evidence="3">KCTC 52231</strain>
    </source>
</reference>
<feature type="transmembrane region" description="Helical" evidence="1">
    <location>
        <begin position="93"/>
        <end position="112"/>
    </location>
</feature>
<gene>
    <name evidence="2" type="ORF">ACFOHV_05470</name>
</gene>
<keyword evidence="1" id="KW-0812">Transmembrane</keyword>
<organism evidence="2 3">
    <name type="scientific">Ciceribacter thiooxidans</name>
    <dbReference type="NCBI Taxonomy" id="1969821"/>
    <lineage>
        <taxon>Bacteria</taxon>
        <taxon>Pseudomonadati</taxon>
        <taxon>Pseudomonadota</taxon>
        <taxon>Alphaproteobacteria</taxon>
        <taxon>Hyphomicrobiales</taxon>
        <taxon>Rhizobiaceae</taxon>
        <taxon>Ciceribacter</taxon>
    </lineage>
</organism>
<keyword evidence="1" id="KW-1133">Transmembrane helix</keyword>
<sequence>MAGSRADKKIIRAGTKKAAARLSRSPGRAIHFVRSCEVAPSPVSTRRRNNLRRVRTRRIFLFSPVREGCPSEQSLSAAILLRNPAKEKTMNQLIYLVGLVVVVIAILSFFGFA</sequence>
<protein>
    <submittedName>
        <fullName evidence="2">Uncharacterized protein</fullName>
    </submittedName>
</protein>
<keyword evidence="1" id="KW-0472">Membrane</keyword>
<dbReference type="RefSeq" id="WP_182307716.1">
    <property type="nucleotide sequence ID" value="NZ_CP059896.1"/>
</dbReference>
<name>A0ABV7HZZ8_9HYPH</name>
<evidence type="ECO:0000313" key="2">
    <source>
        <dbReference type="EMBL" id="MFC3162725.1"/>
    </source>
</evidence>
<comment type="caution">
    <text evidence="2">The sequence shown here is derived from an EMBL/GenBank/DDBJ whole genome shotgun (WGS) entry which is preliminary data.</text>
</comment>
<dbReference type="Proteomes" id="UP001595647">
    <property type="component" value="Unassembled WGS sequence"/>
</dbReference>
<dbReference type="EMBL" id="JBHRTG010000004">
    <property type="protein sequence ID" value="MFC3162725.1"/>
    <property type="molecule type" value="Genomic_DNA"/>
</dbReference>
<accession>A0ABV7HZZ8</accession>
<keyword evidence="3" id="KW-1185">Reference proteome</keyword>
<evidence type="ECO:0000256" key="1">
    <source>
        <dbReference type="SAM" id="Phobius"/>
    </source>
</evidence>